<proteinExistence type="predicted"/>
<accession>A0A1B1MWN1</accession>
<evidence type="ECO:0000256" key="1">
    <source>
        <dbReference type="ARBA" id="ARBA00022448"/>
    </source>
</evidence>
<dbReference type="GO" id="GO:0016887">
    <property type="term" value="F:ATP hydrolysis activity"/>
    <property type="evidence" value="ECO:0007669"/>
    <property type="project" value="InterPro"/>
</dbReference>
<dbReference type="InterPro" id="IPR003593">
    <property type="entry name" value="AAA+_ATPase"/>
</dbReference>
<dbReference type="STRING" id="1462996.AWM70_02375"/>
<dbReference type="RefSeq" id="WP_068694030.1">
    <property type="nucleotide sequence ID" value="NZ_CP014167.1"/>
</dbReference>
<keyword evidence="4" id="KW-1278">Translocase</keyword>
<dbReference type="InterPro" id="IPR003439">
    <property type="entry name" value="ABC_transporter-like_ATP-bd"/>
</dbReference>
<gene>
    <name evidence="6" type="ORF">AWM70_02375</name>
</gene>
<dbReference type="FunFam" id="3.40.50.300:FF:000134">
    <property type="entry name" value="Iron-enterobactin ABC transporter ATP-binding protein"/>
    <property type="match status" value="1"/>
</dbReference>
<organism evidence="6 7">
    <name type="scientific">Paenibacillus yonginensis</name>
    <dbReference type="NCBI Taxonomy" id="1462996"/>
    <lineage>
        <taxon>Bacteria</taxon>
        <taxon>Bacillati</taxon>
        <taxon>Bacillota</taxon>
        <taxon>Bacilli</taxon>
        <taxon>Bacillales</taxon>
        <taxon>Paenibacillaceae</taxon>
        <taxon>Paenibacillus</taxon>
    </lineage>
</organism>
<dbReference type="InterPro" id="IPR027417">
    <property type="entry name" value="P-loop_NTPase"/>
</dbReference>
<sequence>MIRLEQVYKSFDGRCVLQGMDMQIEQGQFWGLLGPNGSGKSTLLQLISGMEKPDSGRIWLEGKPVGSYGRKELSRKLAMLQQEGLPPVSFPVRDVIEMGRFPFQDWLGRDRSEQAETLVEDIMDRLDLREMADRPVSELSGGQRQRAALGKVMAQQPELVLLDEPTTFLDVHYQIQFMELISEWRGDSGLTILAALHDINLAALYCDHLLIMKEGGLAAAGPTSEVLTSSLLKEVFKVDLAAVAHPDNDLPQFLLRPGPGGGSQ</sequence>
<keyword evidence="1" id="KW-0813">Transport</keyword>
<dbReference type="CDD" id="cd03214">
    <property type="entry name" value="ABC_Iron-Siderophores_B12_Hemin"/>
    <property type="match status" value="1"/>
</dbReference>
<dbReference type="Gene3D" id="3.40.50.300">
    <property type="entry name" value="P-loop containing nucleotide triphosphate hydrolases"/>
    <property type="match status" value="1"/>
</dbReference>
<dbReference type="SUPFAM" id="SSF52540">
    <property type="entry name" value="P-loop containing nucleoside triphosphate hydrolases"/>
    <property type="match status" value="1"/>
</dbReference>
<evidence type="ECO:0000313" key="7">
    <source>
        <dbReference type="Proteomes" id="UP000092573"/>
    </source>
</evidence>
<evidence type="ECO:0000256" key="3">
    <source>
        <dbReference type="ARBA" id="ARBA00022840"/>
    </source>
</evidence>
<name>A0A1B1MWN1_9BACL</name>
<keyword evidence="3 6" id="KW-0067">ATP-binding</keyword>
<dbReference type="InterPro" id="IPR017871">
    <property type="entry name" value="ABC_transporter-like_CS"/>
</dbReference>
<dbReference type="GO" id="GO:0005524">
    <property type="term" value="F:ATP binding"/>
    <property type="evidence" value="ECO:0007669"/>
    <property type="project" value="UniProtKB-KW"/>
</dbReference>
<evidence type="ECO:0000256" key="2">
    <source>
        <dbReference type="ARBA" id="ARBA00022741"/>
    </source>
</evidence>
<reference evidence="6 7" key="1">
    <citation type="submission" date="2016-01" db="EMBL/GenBank/DDBJ databases">
        <title>Complete Genome Sequence of Paenibacillus yonginensis DCY84, a novel Plant Growth-Promoting Bacteria with Elicitation of Induced Systemic Resistance.</title>
        <authorList>
            <person name="Kim Y.J."/>
            <person name="Yang D.C."/>
            <person name="Sukweenadhi J."/>
        </authorList>
    </citation>
    <scope>NUCLEOTIDE SEQUENCE [LARGE SCALE GENOMIC DNA]</scope>
    <source>
        <strain evidence="6 7">DCY84</strain>
    </source>
</reference>
<dbReference type="Pfam" id="PF00005">
    <property type="entry name" value="ABC_tran"/>
    <property type="match status" value="1"/>
</dbReference>
<dbReference type="AlphaFoldDB" id="A0A1B1MWN1"/>
<dbReference type="EMBL" id="CP014167">
    <property type="protein sequence ID" value="ANS73565.1"/>
    <property type="molecule type" value="Genomic_DNA"/>
</dbReference>
<evidence type="ECO:0000256" key="4">
    <source>
        <dbReference type="ARBA" id="ARBA00022967"/>
    </source>
</evidence>
<dbReference type="Proteomes" id="UP000092573">
    <property type="component" value="Chromosome"/>
</dbReference>
<dbReference type="PROSITE" id="PS50893">
    <property type="entry name" value="ABC_TRANSPORTER_2"/>
    <property type="match status" value="1"/>
</dbReference>
<keyword evidence="2" id="KW-0547">Nucleotide-binding</keyword>
<dbReference type="SMART" id="SM00382">
    <property type="entry name" value="AAA"/>
    <property type="match status" value="1"/>
</dbReference>
<dbReference type="OrthoDB" id="9787851at2"/>
<evidence type="ECO:0000313" key="6">
    <source>
        <dbReference type="EMBL" id="ANS73565.1"/>
    </source>
</evidence>
<keyword evidence="7" id="KW-1185">Reference proteome</keyword>
<evidence type="ECO:0000259" key="5">
    <source>
        <dbReference type="PROSITE" id="PS50893"/>
    </source>
</evidence>
<dbReference type="PANTHER" id="PTHR42794:SF1">
    <property type="entry name" value="HEMIN IMPORT ATP-BINDING PROTEIN HMUV"/>
    <property type="match status" value="1"/>
</dbReference>
<dbReference type="KEGG" id="pyg:AWM70_02375"/>
<feature type="domain" description="ABC transporter" evidence="5">
    <location>
        <begin position="2"/>
        <end position="239"/>
    </location>
</feature>
<dbReference type="PANTHER" id="PTHR42794">
    <property type="entry name" value="HEMIN IMPORT ATP-BINDING PROTEIN HMUV"/>
    <property type="match status" value="1"/>
</dbReference>
<dbReference type="PROSITE" id="PS00211">
    <property type="entry name" value="ABC_TRANSPORTER_1"/>
    <property type="match status" value="1"/>
</dbReference>
<protein>
    <submittedName>
        <fullName evidence="6">ABC transporter ATP-binding protein</fullName>
    </submittedName>
</protein>